<dbReference type="OrthoDB" id="433512at2759"/>
<dbReference type="GeneID" id="5026085"/>
<keyword evidence="2 5" id="KW-0812">Transmembrane</keyword>
<dbReference type="InterPro" id="IPR020846">
    <property type="entry name" value="MFS_dom"/>
</dbReference>
<dbReference type="Pfam" id="PF00083">
    <property type="entry name" value="Sugar_tr"/>
    <property type="match status" value="1"/>
</dbReference>
<dbReference type="eggNOG" id="KOG0252">
    <property type="taxonomic scope" value="Eukaryota"/>
</dbReference>
<feature type="domain" description="Major facilitator superfamily (MFS) profile" evidence="6">
    <location>
        <begin position="1"/>
        <end position="151"/>
    </location>
</feature>
<evidence type="ECO:0000256" key="5">
    <source>
        <dbReference type="SAM" id="Phobius"/>
    </source>
</evidence>
<proteinExistence type="predicted"/>
<accession>A0CQ36</accession>
<feature type="transmembrane region" description="Helical" evidence="5">
    <location>
        <begin position="35"/>
        <end position="55"/>
    </location>
</feature>
<evidence type="ECO:0000256" key="2">
    <source>
        <dbReference type="ARBA" id="ARBA00022692"/>
    </source>
</evidence>
<dbReference type="PROSITE" id="PS50850">
    <property type="entry name" value="MFS"/>
    <property type="match status" value="1"/>
</dbReference>
<evidence type="ECO:0000256" key="3">
    <source>
        <dbReference type="ARBA" id="ARBA00022989"/>
    </source>
</evidence>
<dbReference type="RefSeq" id="XP_001440300.1">
    <property type="nucleotide sequence ID" value="XM_001440263.1"/>
</dbReference>
<gene>
    <name evidence="7" type="ORF">GSPATT00009251001</name>
</gene>
<organism evidence="7 8">
    <name type="scientific">Paramecium tetraurelia</name>
    <dbReference type="NCBI Taxonomy" id="5888"/>
    <lineage>
        <taxon>Eukaryota</taxon>
        <taxon>Sar</taxon>
        <taxon>Alveolata</taxon>
        <taxon>Ciliophora</taxon>
        <taxon>Intramacronucleata</taxon>
        <taxon>Oligohymenophorea</taxon>
        <taxon>Peniculida</taxon>
        <taxon>Parameciidae</taxon>
        <taxon>Paramecium</taxon>
    </lineage>
</organism>
<dbReference type="PANTHER" id="PTHR24064">
    <property type="entry name" value="SOLUTE CARRIER FAMILY 22 MEMBER"/>
    <property type="match status" value="1"/>
</dbReference>
<dbReference type="Proteomes" id="UP000000600">
    <property type="component" value="Unassembled WGS sequence"/>
</dbReference>
<dbReference type="InParanoid" id="A0CQ36"/>
<evidence type="ECO:0000313" key="8">
    <source>
        <dbReference type="Proteomes" id="UP000000600"/>
    </source>
</evidence>
<comment type="subcellular location">
    <subcellularLocation>
        <location evidence="1">Membrane</location>
        <topology evidence="1">Multi-pass membrane protein</topology>
    </subcellularLocation>
</comment>
<dbReference type="AlphaFoldDB" id="A0CQ36"/>
<dbReference type="InterPro" id="IPR036259">
    <property type="entry name" value="MFS_trans_sf"/>
</dbReference>
<keyword evidence="3 5" id="KW-1133">Transmembrane helix</keyword>
<evidence type="ECO:0000313" key="7">
    <source>
        <dbReference type="EMBL" id="CAK72903.1"/>
    </source>
</evidence>
<dbReference type="KEGG" id="ptm:GSPATT00009251001"/>
<dbReference type="GO" id="GO:0022857">
    <property type="term" value="F:transmembrane transporter activity"/>
    <property type="evidence" value="ECO:0007669"/>
    <property type="project" value="InterPro"/>
</dbReference>
<sequence length="151" mass="16741">MYGTEFVILVFTTNTSAFASNTSSPNGLTVVGMLIIWRFFLGVGIGGDYPLSAIITSEFANTKNRGAMIAMQGSIVALIVLLSFSNRLNNDDPLNYLQIDHISRIIVGFGAIRGLVAIYFRMTIPETPELLWRQRRCRKRSKKHLIGSVQG</sequence>
<dbReference type="STRING" id="5888.A0CQ36"/>
<reference evidence="7 8" key="1">
    <citation type="journal article" date="2006" name="Nature">
        <title>Global trends of whole-genome duplications revealed by the ciliate Paramecium tetraurelia.</title>
        <authorList>
            <consortium name="Genoscope"/>
            <person name="Aury J.-M."/>
            <person name="Jaillon O."/>
            <person name="Duret L."/>
            <person name="Noel B."/>
            <person name="Jubin C."/>
            <person name="Porcel B.M."/>
            <person name="Segurens B."/>
            <person name="Daubin V."/>
            <person name="Anthouard V."/>
            <person name="Aiach N."/>
            <person name="Arnaiz O."/>
            <person name="Billaut A."/>
            <person name="Beisson J."/>
            <person name="Blanc I."/>
            <person name="Bouhouche K."/>
            <person name="Camara F."/>
            <person name="Duharcourt S."/>
            <person name="Guigo R."/>
            <person name="Gogendeau D."/>
            <person name="Katinka M."/>
            <person name="Keller A.-M."/>
            <person name="Kissmehl R."/>
            <person name="Klotz C."/>
            <person name="Koll F."/>
            <person name="Le Moue A."/>
            <person name="Lepere C."/>
            <person name="Malinsky S."/>
            <person name="Nowacki M."/>
            <person name="Nowak J.K."/>
            <person name="Plattner H."/>
            <person name="Poulain J."/>
            <person name="Ruiz F."/>
            <person name="Serrano V."/>
            <person name="Zagulski M."/>
            <person name="Dessen P."/>
            <person name="Betermier M."/>
            <person name="Weissenbach J."/>
            <person name="Scarpelli C."/>
            <person name="Schachter V."/>
            <person name="Sperling L."/>
            <person name="Meyer E."/>
            <person name="Cohen J."/>
            <person name="Wincker P."/>
        </authorList>
    </citation>
    <scope>NUCLEOTIDE SEQUENCE [LARGE SCALE GENOMIC DNA]</scope>
    <source>
        <strain evidence="7 8">Stock d4-2</strain>
    </source>
</reference>
<feature type="transmembrane region" description="Helical" evidence="5">
    <location>
        <begin position="105"/>
        <end position="124"/>
    </location>
</feature>
<evidence type="ECO:0000256" key="1">
    <source>
        <dbReference type="ARBA" id="ARBA00004141"/>
    </source>
</evidence>
<evidence type="ECO:0000256" key="4">
    <source>
        <dbReference type="ARBA" id="ARBA00023136"/>
    </source>
</evidence>
<keyword evidence="4 5" id="KW-0472">Membrane</keyword>
<dbReference type="SUPFAM" id="SSF103473">
    <property type="entry name" value="MFS general substrate transporter"/>
    <property type="match status" value="1"/>
</dbReference>
<keyword evidence="8" id="KW-1185">Reference proteome</keyword>
<feature type="transmembrane region" description="Helical" evidence="5">
    <location>
        <begin position="67"/>
        <end position="85"/>
    </location>
</feature>
<dbReference type="Gene3D" id="1.20.1250.20">
    <property type="entry name" value="MFS general substrate transporter like domains"/>
    <property type="match status" value="1"/>
</dbReference>
<protein>
    <recommendedName>
        <fullName evidence="6">Major facilitator superfamily (MFS) profile domain-containing protein</fullName>
    </recommendedName>
</protein>
<name>A0CQ36_PARTE</name>
<dbReference type="GO" id="GO:0016020">
    <property type="term" value="C:membrane"/>
    <property type="evidence" value="ECO:0007669"/>
    <property type="project" value="UniProtKB-SubCell"/>
</dbReference>
<dbReference type="HOGENOM" id="CLU_1734996_0_0_1"/>
<dbReference type="InterPro" id="IPR005829">
    <property type="entry name" value="Sugar_transporter_CS"/>
</dbReference>
<dbReference type="EMBL" id="CT868141">
    <property type="protein sequence ID" value="CAK72903.1"/>
    <property type="molecule type" value="Genomic_DNA"/>
</dbReference>
<dbReference type="InterPro" id="IPR005828">
    <property type="entry name" value="MFS_sugar_transport-like"/>
</dbReference>
<evidence type="ECO:0000259" key="6">
    <source>
        <dbReference type="PROSITE" id="PS50850"/>
    </source>
</evidence>
<dbReference type="PROSITE" id="PS00217">
    <property type="entry name" value="SUGAR_TRANSPORT_2"/>
    <property type="match status" value="1"/>
</dbReference>